<evidence type="ECO:0000256" key="2">
    <source>
        <dbReference type="ARBA" id="ARBA00022723"/>
    </source>
</evidence>
<evidence type="ECO:0000256" key="1">
    <source>
        <dbReference type="ARBA" id="ARBA00004123"/>
    </source>
</evidence>
<evidence type="ECO:0000313" key="6">
    <source>
        <dbReference type="EMBL" id="TPX06995.1"/>
    </source>
</evidence>
<sequence>MSPEPPAGYFSTFSILDPNNTSPEGHPRSQKRNRRVFVCIPCHKRKLKCDKRLPCSRCVASGNAEDCVYQPFPSSPKQDATPERETPAMTPPRSAAKQYIKARVSPATSRFPGHGSTYWATVASEFEEAVPFIFGTDTHWEPRYRQIKNLKFLFPALSGMNYPFGNSSPYAATKTQIVDSLPPRHIVEALVSSYMNSIELTHGLLHPLLIQNELDYFWKNRHGVLDGWLAQLLMMLALGAQSMPDYILDGAGRSKSQWTDFFLESAQISLSRSPFMAAPDITTVRTLCMMVIAQMTELRGGDPNQLTCAMGFTTRMAISLQLHRSTSLFPEISQVEAEMRKRVWFTLQLLDLDVAMRAGTSHLFLDGDVDQPVNVEPAVYYGTGCSWSTEEAWAGSYTSTDLTYHTKVAEIVPLLAEVINTVNSPTRPFMDYGRVLEWHARIREELRDAEAAILSEPPSQLNFECSSSKANYRLQFLKVLMHRALLALHHAHSSSSSVNTPAEQQARSRAASLRSAMALLDIQHAWSSPYSACPSETSGSSSTSQIAAAAAAPPSVHSSPTMIGGPHHEAEQQQRRHGWLVDLCHDDFAAAMIHVIVGARRHDLDALAVATKGGGGGGLPGTAADDVLSALRLGMAVVRDRACRSVCHFKEFTGLSILCSCLRGLKSGQPLLPRVLETADDIEQVILVGKHDMIWADDNMALMQQDTPQTAGLMVLDHELLGDVFA</sequence>
<keyword evidence="2" id="KW-0479">Metal-binding</keyword>
<dbReference type="Pfam" id="PF00172">
    <property type="entry name" value="Zn_clus"/>
    <property type="match status" value="1"/>
</dbReference>
<dbReference type="CDD" id="cd00067">
    <property type="entry name" value="GAL4"/>
    <property type="match status" value="1"/>
</dbReference>
<keyword evidence="3" id="KW-0539">Nucleus</keyword>
<dbReference type="GO" id="GO:0005634">
    <property type="term" value="C:nucleus"/>
    <property type="evidence" value="ECO:0007669"/>
    <property type="project" value="UniProtKB-SubCell"/>
</dbReference>
<reference evidence="6 7" key="1">
    <citation type="submission" date="2019-06" db="EMBL/GenBank/DDBJ databases">
        <title>Draft genome sequence of the filamentous fungus Phialemoniopsis curvata isolated from diesel fuel.</title>
        <authorList>
            <person name="Varaljay V.A."/>
            <person name="Lyon W.J."/>
            <person name="Crouch A.L."/>
            <person name="Drake C.E."/>
            <person name="Hollomon J.M."/>
            <person name="Nadeau L.J."/>
            <person name="Nunn H.S."/>
            <person name="Stevenson B.S."/>
            <person name="Bojanowski C.L."/>
            <person name="Crookes-Goodson W.J."/>
        </authorList>
    </citation>
    <scope>NUCLEOTIDE SEQUENCE [LARGE SCALE GENOMIC DNA]</scope>
    <source>
        <strain evidence="6 7">D216</strain>
    </source>
</reference>
<feature type="compositionally biased region" description="Low complexity" evidence="4">
    <location>
        <begin position="531"/>
        <end position="561"/>
    </location>
</feature>
<dbReference type="EMBL" id="SKBQ01000097">
    <property type="protein sequence ID" value="TPX06995.1"/>
    <property type="molecule type" value="Genomic_DNA"/>
</dbReference>
<dbReference type="Pfam" id="PF04082">
    <property type="entry name" value="Fungal_trans"/>
    <property type="match status" value="1"/>
</dbReference>
<comment type="subcellular location">
    <subcellularLocation>
        <location evidence="1">Nucleus</location>
    </subcellularLocation>
</comment>
<dbReference type="GO" id="GO:0000981">
    <property type="term" value="F:DNA-binding transcription factor activity, RNA polymerase II-specific"/>
    <property type="evidence" value="ECO:0007669"/>
    <property type="project" value="InterPro"/>
</dbReference>
<dbReference type="SUPFAM" id="SSF57701">
    <property type="entry name" value="Zn2/Cys6 DNA-binding domain"/>
    <property type="match status" value="1"/>
</dbReference>
<dbReference type="OrthoDB" id="4236860at2759"/>
<accession>A0A507ADC2</accession>
<feature type="region of interest" description="Disordered" evidence="4">
    <location>
        <begin position="1"/>
        <end position="30"/>
    </location>
</feature>
<dbReference type="PANTHER" id="PTHR31001">
    <property type="entry name" value="UNCHARACTERIZED TRANSCRIPTIONAL REGULATORY PROTEIN"/>
    <property type="match status" value="1"/>
</dbReference>
<feature type="domain" description="Zn(2)-C6 fungal-type" evidence="5">
    <location>
        <begin position="38"/>
        <end position="69"/>
    </location>
</feature>
<dbReference type="Gene3D" id="4.10.240.10">
    <property type="entry name" value="Zn(2)-C6 fungal-type DNA-binding domain"/>
    <property type="match status" value="1"/>
</dbReference>
<name>A0A507ADC2_9PEZI</name>
<dbReference type="STRING" id="1093900.A0A507ADC2"/>
<dbReference type="GO" id="GO:0006351">
    <property type="term" value="P:DNA-templated transcription"/>
    <property type="evidence" value="ECO:0007669"/>
    <property type="project" value="InterPro"/>
</dbReference>
<dbReference type="PROSITE" id="PS50048">
    <property type="entry name" value="ZN2_CY6_FUNGAL_2"/>
    <property type="match status" value="1"/>
</dbReference>
<dbReference type="InterPro" id="IPR050613">
    <property type="entry name" value="Sec_Metabolite_Reg"/>
</dbReference>
<dbReference type="InterPro" id="IPR001138">
    <property type="entry name" value="Zn2Cys6_DnaBD"/>
</dbReference>
<dbReference type="SMART" id="SM00066">
    <property type="entry name" value="GAL4"/>
    <property type="match status" value="1"/>
</dbReference>
<dbReference type="InterPro" id="IPR007219">
    <property type="entry name" value="XnlR_reg_dom"/>
</dbReference>
<organism evidence="6 7">
    <name type="scientific">Thyridium curvatum</name>
    <dbReference type="NCBI Taxonomy" id="1093900"/>
    <lineage>
        <taxon>Eukaryota</taxon>
        <taxon>Fungi</taxon>
        <taxon>Dikarya</taxon>
        <taxon>Ascomycota</taxon>
        <taxon>Pezizomycotina</taxon>
        <taxon>Sordariomycetes</taxon>
        <taxon>Sordariomycetidae</taxon>
        <taxon>Thyridiales</taxon>
        <taxon>Thyridiaceae</taxon>
        <taxon>Thyridium</taxon>
    </lineage>
</organism>
<protein>
    <recommendedName>
        <fullName evidence="5">Zn(2)-C6 fungal-type domain-containing protein</fullName>
    </recommendedName>
</protein>
<dbReference type="CDD" id="cd12148">
    <property type="entry name" value="fungal_TF_MHR"/>
    <property type="match status" value="1"/>
</dbReference>
<feature type="region of interest" description="Disordered" evidence="4">
    <location>
        <begin position="531"/>
        <end position="574"/>
    </location>
</feature>
<gene>
    <name evidence="6" type="ORF">E0L32_011063</name>
</gene>
<evidence type="ECO:0000313" key="7">
    <source>
        <dbReference type="Proteomes" id="UP000319257"/>
    </source>
</evidence>
<feature type="compositionally biased region" description="Polar residues" evidence="4">
    <location>
        <begin position="11"/>
        <end position="23"/>
    </location>
</feature>
<dbReference type="AlphaFoldDB" id="A0A507ADC2"/>
<dbReference type="PANTHER" id="PTHR31001:SF58">
    <property type="entry name" value="ZN(II)2CYS6 TRANSCRIPTION FACTOR (EUROFUNG)"/>
    <property type="match status" value="1"/>
</dbReference>
<dbReference type="GeneID" id="41978510"/>
<evidence type="ECO:0000256" key="4">
    <source>
        <dbReference type="SAM" id="MobiDB-lite"/>
    </source>
</evidence>
<evidence type="ECO:0000259" key="5">
    <source>
        <dbReference type="PROSITE" id="PS50048"/>
    </source>
</evidence>
<dbReference type="InterPro" id="IPR036864">
    <property type="entry name" value="Zn2-C6_fun-type_DNA-bd_sf"/>
</dbReference>
<dbReference type="Proteomes" id="UP000319257">
    <property type="component" value="Unassembled WGS sequence"/>
</dbReference>
<keyword evidence="7" id="KW-1185">Reference proteome</keyword>
<feature type="region of interest" description="Disordered" evidence="4">
    <location>
        <begin position="70"/>
        <end position="95"/>
    </location>
</feature>
<dbReference type="InParanoid" id="A0A507ADC2"/>
<evidence type="ECO:0000256" key="3">
    <source>
        <dbReference type="ARBA" id="ARBA00023242"/>
    </source>
</evidence>
<proteinExistence type="predicted"/>
<dbReference type="GO" id="GO:0003677">
    <property type="term" value="F:DNA binding"/>
    <property type="evidence" value="ECO:0007669"/>
    <property type="project" value="InterPro"/>
</dbReference>
<dbReference type="GO" id="GO:0008270">
    <property type="term" value="F:zinc ion binding"/>
    <property type="evidence" value="ECO:0007669"/>
    <property type="project" value="InterPro"/>
</dbReference>
<comment type="caution">
    <text evidence="6">The sequence shown here is derived from an EMBL/GenBank/DDBJ whole genome shotgun (WGS) entry which is preliminary data.</text>
</comment>
<dbReference type="PROSITE" id="PS00463">
    <property type="entry name" value="ZN2_CY6_FUNGAL_1"/>
    <property type="match status" value="1"/>
</dbReference>
<dbReference type="RefSeq" id="XP_030988706.1">
    <property type="nucleotide sequence ID" value="XM_031133751.1"/>
</dbReference>